<evidence type="ECO:0000259" key="25">
    <source>
        <dbReference type="Pfam" id="PF08245"/>
    </source>
</evidence>
<keyword evidence="12 23" id="KW-0547">Nucleotide-binding</keyword>
<evidence type="ECO:0000256" key="11">
    <source>
        <dbReference type="ARBA" id="ARBA00022723"/>
    </source>
</evidence>
<keyword evidence="13 23" id="KW-0067">ATP-binding</keyword>
<evidence type="ECO:0000256" key="14">
    <source>
        <dbReference type="ARBA" id="ARBA00022842"/>
    </source>
</evidence>
<dbReference type="GO" id="GO:0046872">
    <property type="term" value="F:metal ion binding"/>
    <property type="evidence" value="ECO:0007669"/>
    <property type="project" value="UniProtKB-KW"/>
</dbReference>
<dbReference type="InterPro" id="IPR013221">
    <property type="entry name" value="Mur_ligase_cen"/>
</dbReference>
<evidence type="ECO:0000256" key="5">
    <source>
        <dbReference type="ARBA" id="ARBA00008276"/>
    </source>
</evidence>
<protein>
    <recommendedName>
        <fullName evidence="9">Dihydrofolate synthase/folylpolyglutamate synthase</fullName>
        <ecNumber evidence="7">6.3.2.12</ecNumber>
        <ecNumber evidence="8">6.3.2.17</ecNumber>
    </recommendedName>
    <alternativeName>
        <fullName evidence="18">Folylpoly-gamma-glutamate synthetase-dihydrofolate synthetase</fullName>
    </alternativeName>
    <alternativeName>
        <fullName evidence="16">Folylpolyglutamate synthetase</fullName>
    </alternativeName>
    <alternativeName>
        <fullName evidence="17">Tetrahydrofolylpolyglutamate synthase</fullName>
    </alternativeName>
</protein>
<dbReference type="UniPathway" id="UPA00077">
    <property type="reaction ID" value="UER00157"/>
</dbReference>
<keyword evidence="10 23" id="KW-0436">Ligase</keyword>
<organism evidence="26 27">
    <name type="scientific">Stenotrophobium rhamnosiphilum</name>
    <dbReference type="NCBI Taxonomy" id="2029166"/>
    <lineage>
        <taxon>Bacteria</taxon>
        <taxon>Pseudomonadati</taxon>
        <taxon>Pseudomonadota</taxon>
        <taxon>Gammaproteobacteria</taxon>
        <taxon>Nevskiales</taxon>
        <taxon>Nevskiaceae</taxon>
        <taxon>Stenotrophobium</taxon>
    </lineage>
</organism>
<evidence type="ECO:0000256" key="22">
    <source>
        <dbReference type="ARBA" id="ARBA00049161"/>
    </source>
</evidence>
<comment type="subunit">
    <text evidence="6">Monomer.</text>
</comment>
<dbReference type="GO" id="GO:0046654">
    <property type="term" value="P:tetrahydrofolate biosynthetic process"/>
    <property type="evidence" value="ECO:0007669"/>
    <property type="project" value="UniProtKB-UniPathway"/>
</dbReference>
<evidence type="ECO:0000256" key="4">
    <source>
        <dbReference type="ARBA" id="ARBA00005150"/>
    </source>
</evidence>
<dbReference type="OrthoDB" id="9809356at2"/>
<comment type="pathway">
    <text evidence="3">Cofactor biosynthesis; tetrahydrofolate biosynthesis; 7,8-dihydrofolate from 2-amino-4-hydroxy-6-hydroxymethyl-7,8-dihydropteridine diphosphate and 4-aminobenzoate: step 2/2.</text>
</comment>
<proteinExistence type="inferred from homology"/>
<comment type="catalytic activity">
    <reaction evidence="19">
        <text>(6S)-5,6,7,8-tetrahydrofolyl-(gamma-L-Glu)(n) + L-glutamate + ATP = (6S)-5,6,7,8-tetrahydrofolyl-(gamma-L-Glu)(n+1) + ADP + phosphate + H(+)</text>
        <dbReference type="Rhea" id="RHEA:10580"/>
        <dbReference type="Rhea" id="RHEA-COMP:14738"/>
        <dbReference type="Rhea" id="RHEA-COMP:14740"/>
        <dbReference type="ChEBI" id="CHEBI:15378"/>
        <dbReference type="ChEBI" id="CHEBI:29985"/>
        <dbReference type="ChEBI" id="CHEBI:30616"/>
        <dbReference type="ChEBI" id="CHEBI:43474"/>
        <dbReference type="ChEBI" id="CHEBI:141005"/>
        <dbReference type="ChEBI" id="CHEBI:456216"/>
        <dbReference type="EC" id="6.3.2.17"/>
    </reaction>
</comment>
<evidence type="ECO:0000256" key="15">
    <source>
        <dbReference type="ARBA" id="ARBA00022909"/>
    </source>
</evidence>
<dbReference type="NCBIfam" id="TIGR01499">
    <property type="entry name" value="folC"/>
    <property type="match status" value="1"/>
</dbReference>
<sequence length="417" mass="44948">MRPQTNWTLADWLQWQESLNPRSIELGLDRVRLVAQRLDLPSQKIRTLTIAGTNGKGSSATLAALILSEAGYRTGLYTSPHLLRYNERIAINGVPVSDDALCRAFMAIDEVRGETLLTYFEFGTLAALWLFREANVDVQVLEIGLGGRLDAANLVDADVALITNIGLDHTDWLGPDRESIAREKAGVMRAGRPVICVDSDAPAAIAEIAQTLKSPLLQIDRDFDFSVGEQGWNWHGPSGELQQLPFPALRGAMQLRNASGTIAALKSLPLDIPEDAIRRALPKLQLAGRYQRIGNVILDVGHNAEAATVLADNLLRDKADGRILLVLGMLSDKPIEAVGNALARCTQKVFLGTLPSPRGLSATELAQRLQGSGLECQICADIPAAYAQAQQAAQAGDWVVVTGSFLSVAAVAEMLHG</sequence>
<reference evidence="26 27" key="1">
    <citation type="submission" date="2018-04" db="EMBL/GenBank/DDBJ databases">
        <title>Novel species isolated from glacier.</title>
        <authorList>
            <person name="Liu Q."/>
            <person name="Xin Y.-H."/>
        </authorList>
    </citation>
    <scope>NUCLEOTIDE SEQUENCE [LARGE SCALE GENOMIC DNA]</scope>
    <source>
        <strain evidence="26 27">GT1R17</strain>
    </source>
</reference>
<dbReference type="InterPro" id="IPR001645">
    <property type="entry name" value="Folylpolyglutamate_synth"/>
</dbReference>
<comment type="catalytic activity">
    <reaction evidence="22">
        <text>7,8-dihydropteroate + L-glutamate + ATP = 7,8-dihydrofolate + ADP + phosphate + H(+)</text>
        <dbReference type="Rhea" id="RHEA:23584"/>
        <dbReference type="ChEBI" id="CHEBI:15378"/>
        <dbReference type="ChEBI" id="CHEBI:17839"/>
        <dbReference type="ChEBI" id="CHEBI:29985"/>
        <dbReference type="ChEBI" id="CHEBI:30616"/>
        <dbReference type="ChEBI" id="CHEBI:43474"/>
        <dbReference type="ChEBI" id="CHEBI:57451"/>
        <dbReference type="ChEBI" id="CHEBI:456216"/>
        <dbReference type="EC" id="6.3.2.12"/>
    </reaction>
</comment>
<evidence type="ECO:0000256" key="3">
    <source>
        <dbReference type="ARBA" id="ARBA00004799"/>
    </source>
</evidence>
<dbReference type="InterPro" id="IPR036615">
    <property type="entry name" value="Mur_ligase_C_dom_sf"/>
</dbReference>
<dbReference type="SUPFAM" id="SSF53623">
    <property type="entry name" value="MurD-like peptide ligases, catalytic domain"/>
    <property type="match status" value="1"/>
</dbReference>
<evidence type="ECO:0000256" key="13">
    <source>
        <dbReference type="ARBA" id="ARBA00022840"/>
    </source>
</evidence>
<dbReference type="GO" id="GO:0008841">
    <property type="term" value="F:dihydrofolate synthase activity"/>
    <property type="evidence" value="ECO:0007669"/>
    <property type="project" value="UniProtKB-EC"/>
</dbReference>
<dbReference type="InterPro" id="IPR004101">
    <property type="entry name" value="Mur_ligase_C"/>
</dbReference>
<comment type="caution">
    <text evidence="26">The sequence shown here is derived from an EMBL/GenBank/DDBJ whole genome shotgun (WGS) entry which is preliminary data.</text>
</comment>
<dbReference type="Pfam" id="PF02875">
    <property type="entry name" value="Mur_ligase_C"/>
    <property type="match status" value="1"/>
</dbReference>
<dbReference type="Proteomes" id="UP000244248">
    <property type="component" value="Unassembled WGS sequence"/>
</dbReference>
<dbReference type="PIRSF" id="PIRSF001563">
    <property type="entry name" value="Folylpolyglu_synth"/>
    <property type="match status" value="1"/>
</dbReference>
<comment type="pathway">
    <text evidence="4">Cofactor biosynthesis; tetrahydrofolylpolyglutamate biosynthesis.</text>
</comment>
<comment type="cofactor">
    <cofactor evidence="1">
        <name>Mg(2+)</name>
        <dbReference type="ChEBI" id="CHEBI:18420"/>
    </cofactor>
</comment>
<dbReference type="EC" id="6.3.2.12" evidence="7"/>
<dbReference type="Gene3D" id="3.90.190.20">
    <property type="entry name" value="Mur ligase, C-terminal domain"/>
    <property type="match status" value="1"/>
</dbReference>
<dbReference type="SUPFAM" id="SSF53244">
    <property type="entry name" value="MurD-like peptide ligases, peptide-binding domain"/>
    <property type="match status" value="1"/>
</dbReference>
<evidence type="ECO:0000256" key="12">
    <source>
        <dbReference type="ARBA" id="ARBA00022741"/>
    </source>
</evidence>
<keyword evidence="14" id="KW-0460">Magnesium</keyword>
<evidence type="ECO:0000256" key="16">
    <source>
        <dbReference type="ARBA" id="ARBA00030048"/>
    </source>
</evidence>
<dbReference type="GO" id="GO:0004326">
    <property type="term" value="F:tetrahydrofolylpolyglutamate synthase activity"/>
    <property type="evidence" value="ECO:0007669"/>
    <property type="project" value="UniProtKB-EC"/>
</dbReference>
<dbReference type="Pfam" id="PF08245">
    <property type="entry name" value="Mur_ligase_M"/>
    <property type="match status" value="1"/>
</dbReference>
<comment type="catalytic activity">
    <reaction evidence="20">
        <text>10-formyltetrahydrofolyl-(gamma-L-Glu)(n) + L-glutamate + ATP = 10-formyltetrahydrofolyl-(gamma-L-Glu)(n+1) + ADP + phosphate + H(+)</text>
        <dbReference type="Rhea" id="RHEA:51904"/>
        <dbReference type="Rhea" id="RHEA-COMP:13088"/>
        <dbReference type="Rhea" id="RHEA-COMP:14300"/>
        <dbReference type="ChEBI" id="CHEBI:15378"/>
        <dbReference type="ChEBI" id="CHEBI:29985"/>
        <dbReference type="ChEBI" id="CHEBI:30616"/>
        <dbReference type="ChEBI" id="CHEBI:43474"/>
        <dbReference type="ChEBI" id="CHEBI:134413"/>
        <dbReference type="ChEBI" id="CHEBI:456216"/>
        <dbReference type="EC" id="6.3.2.17"/>
    </reaction>
</comment>
<dbReference type="PANTHER" id="PTHR11136">
    <property type="entry name" value="FOLYLPOLYGLUTAMATE SYNTHASE-RELATED"/>
    <property type="match status" value="1"/>
</dbReference>
<evidence type="ECO:0000256" key="21">
    <source>
        <dbReference type="ARBA" id="ARBA00049035"/>
    </source>
</evidence>
<dbReference type="GO" id="GO:0046656">
    <property type="term" value="P:folic acid biosynthetic process"/>
    <property type="evidence" value="ECO:0007669"/>
    <property type="project" value="UniProtKB-KW"/>
</dbReference>
<feature type="domain" description="Mur ligase central" evidence="25">
    <location>
        <begin position="50"/>
        <end position="192"/>
    </location>
</feature>
<evidence type="ECO:0000256" key="18">
    <source>
        <dbReference type="ARBA" id="ARBA00032510"/>
    </source>
</evidence>
<comment type="similarity">
    <text evidence="5 23">Belongs to the folylpolyglutamate synthase family.</text>
</comment>
<evidence type="ECO:0000256" key="2">
    <source>
        <dbReference type="ARBA" id="ARBA00002714"/>
    </source>
</evidence>
<dbReference type="Gene3D" id="3.40.1190.10">
    <property type="entry name" value="Mur-like, catalytic domain"/>
    <property type="match status" value="1"/>
</dbReference>
<keyword evidence="15" id="KW-0289">Folate biosynthesis</keyword>
<dbReference type="PANTHER" id="PTHR11136:SF0">
    <property type="entry name" value="DIHYDROFOLATE SYNTHETASE-RELATED"/>
    <property type="match status" value="1"/>
</dbReference>
<keyword evidence="27" id="KW-1185">Reference proteome</keyword>
<dbReference type="FunFam" id="3.40.1190.10:FF:000004">
    <property type="entry name" value="Dihydrofolate synthase/folylpolyglutamate synthase"/>
    <property type="match status" value="1"/>
</dbReference>
<evidence type="ECO:0000256" key="6">
    <source>
        <dbReference type="ARBA" id="ARBA00011245"/>
    </source>
</evidence>
<dbReference type="EC" id="6.3.2.17" evidence="8"/>
<evidence type="ECO:0000256" key="17">
    <source>
        <dbReference type="ARBA" id="ARBA00030592"/>
    </source>
</evidence>
<evidence type="ECO:0000256" key="20">
    <source>
        <dbReference type="ARBA" id="ARBA00047808"/>
    </source>
</evidence>
<dbReference type="GO" id="GO:0005737">
    <property type="term" value="C:cytoplasm"/>
    <property type="evidence" value="ECO:0007669"/>
    <property type="project" value="TreeGrafter"/>
</dbReference>
<evidence type="ECO:0000256" key="8">
    <source>
        <dbReference type="ARBA" id="ARBA00013025"/>
    </source>
</evidence>
<evidence type="ECO:0000256" key="23">
    <source>
        <dbReference type="PIRNR" id="PIRNR001563"/>
    </source>
</evidence>
<dbReference type="RefSeq" id="WP_107940707.1">
    <property type="nucleotide sequence ID" value="NZ_QANS01000004.1"/>
</dbReference>
<evidence type="ECO:0000313" key="27">
    <source>
        <dbReference type="Proteomes" id="UP000244248"/>
    </source>
</evidence>
<evidence type="ECO:0000256" key="7">
    <source>
        <dbReference type="ARBA" id="ARBA00013023"/>
    </source>
</evidence>
<evidence type="ECO:0000256" key="1">
    <source>
        <dbReference type="ARBA" id="ARBA00001946"/>
    </source>
</evidence>
<dbReference type="AlphaFoldDB" id="A0A2T5MEW3"/>
<dbReference type="EMBL" id="QANS01000004">
    <property type="protein sequence ID" value="PTU31120.1"/>
    <property type="molecule type" value="Genomic_DNA"/>
</dbReference>
<gene>
    <name evidence="26" type="ORF">CJD38_12585</name>
</gene>
<dbReference type="NCBIfam" id="NF008101">
    <property type="entry name" value="PRK10846.1"/>
    <property type="match status" value="1"/>
</dbReference>
<feature type="domain" description="Mur ligase C-terminal" evidence="24">
    <location>
        <begin position="288"/>
        <end position="405"/>
    </location>
</feature>
<comment type="function">
    <text evidence="2">Functions in two distinct reactions of the de novo folate biosynthetic pathway. Catalyzes the addition of a glutamate residue to dihydropteroate (7,8-dihydropteroate or H2Pte) to form dihydrofolate (7,8-dihydrofolate monoglutamate or H2Pte-Glu). Also catalyzes successive additions of L-glutamate to tetrahydrofolate or 10-formyltetrahydrofolate or 5,10-methylenetetrahydrofolate, leading to folylpolyglutamate derivatives.</text>
</comment>
<evidence type="ECO:0000256" key="9">
    <source>
        <dbReference type="ARBA" id="ARBA00019357"/>
    </source>
</evidence>
<comment type="catalytic activity">
    <reaction evidence="21">
        <text>(6R)-5,10-methylenetetrahydrofolyl-(gamma-L-Glu)(n) + L-glutamate + ATP = (6R)-5,10-methylenetetrahydrofolyl-(gamma-L-Glu)(n+1) + ADP + phosphate + H(+)</text>
        <dbReference type="Rhea" id="RHEA:51912"/>
        <dbReference type="Rhea" id="RHEA-COMP:13257"/>
        <dbReference type="Rhea" id="RHEA-COMP:13258"/>
        <dbReference type="ChEBI" id="CHEBI:15378"/>
        <dbReference type="ChEBI" id="CHEBI:29985"/>
        <dbReference type="ChEBI" id="CHEBI:30616"/>
        <dbReference type="ChEBI" id="CHEBI:43474"/>
        <dbReference type="ChEBI" id="CHEBI:136572"/>
        <dbReference type="ChEBI" id="CHEBI:456216"/>
        <dbReference type="EC" id="6.3.2.17"/>
    </reaction>
</comment>
<evidence type="ECO:0000256" key="10">
    <source>
        <dbReference type="ARBA" id="ARBA00022598"/>
    </source>
</evidence>
<accession>A0A2T5MEW3</accession>
<dbReference type="InterPro" id="IPR036565">
    <property type="entry name" value="Mur-like_cat_sf"/>
</dbReference>
<evidence type="ECO:0000313" key="26">
    <source>
        <dbReference type="EMBL" id="PTU31120.1"/>
    </source>
</evidence>
<evidence type="ECO:0000259" key="24">
    <source>
        <dbReference type="Pfam" id="PF02875"/>
    </source>
</evidence>
<dbReference type="GO" id="GO:0005524">
    <property type="term" value="F:ATP binding"/>
    <property type="evidence" value="ECO:0007669"/>
    <property type="project" value="UniProtKB-KW"/>
</dbReference>
<name>A0A2T5MEW3_9GAMM</name>
<evidence type="ECO:0000256" key="19">
    <source>
        <dbReference type="ARBA" id="ARBA00047493"/>
    </source>
</evidence>
<keyword evidence="11" id="KW-0479">Metal-binding</keyword>